<organism evidence="1 2">
    <name type="scientific">Datura stramonium</name>
    <name type="common">Jimsonweed</name>
    <name type="synonym">Common thornapple</name>
    <dbReference type="NCBI Taxonomy" id="4076"/>
    <lineage>
        <taxon>Eukaryota</taxon>
        <taxon>Viridiplantae</taxon>
        <taxon>Streptophyta</taxon>
        <taxon>Embryophyta</taxon>
        <taxon>Tracheophyta</taxon>
        <taxon>Spermatophyta</taxon>
        <taxon>Magnoliopsida</taxon>
        <taxon>eudicotyledons</taxon>
        <taxon>Gunneridae</taxon>
        <taxon>Pentapetalae</taxon>
        <taxon>asterids</taxon>
        <taxon>lamiids</taxon>
        <taxon>Solanales</taxon>
        <taxon>Solanaceae</taxon>
        <taxon>Solanoideae</taxon>
        <taxon>Datureae</taxon>
        <taxon>Datura</taxon>
    </lineage>
</organism>
<feature type="non-terminal residue" evidence="1">
    <location>
        <position position="1"/>
    </location>
</feature>
<reference evidence="1 2" key="1">
    <citation type="journal article" date="2021" name="BMC Genomics">
        <title>Datura genome reveals duplications of psychoactive alkaloid biosynthetic genes and high mutation rate following tissue culture.</title>
        <authorList>
            <person name="Rajewski A."/>
            <person name="Carter-House D."/>
            <person name="Stajich J."/>
            <person name="Litt A."/>
        </authorList>
    </citation>
    <scope>NUCLEOTIDE SEQUENCE [LARGE SCALE GENOMIC DNA]</scope>
    <source>
        <strain evidence="1">AR-01</strain>
    </source>
</reference>
<evidence type="ECO:0000313" key="1">
    <source>
        <dbReference type="EMBL" id="MCD9640050.1"/>
    </source>
</evidence>
<dbReference type="Proteomes" id="UP000823775">
    <property type="component" value="Unassembled WGS sequence"/>
</dbReference>
<evidence type="ECO:0000313" key="2">
    <source>
        <dbReference type="Proteomes" id="UP000823775"/>
    </source>
</evidence>
<comment type="caution">
    <text evidence="1">The sequence shown here is derived from an EMBL/GenBank/DDBJ whole genome shotgun (WGS) entry which is preliminary data.</text>
</comment>
<sequence>CCETICDYIIAVLVRRLIPFSDDRQRIRRNSLSSCLPIKKGLAGALLPPRGHRGLRVVLMYLAKLSNVGHSWVTPYIVLCRYNYKSLDSSDTVIGA</sequence>
<keyword evidence="2" id="KW-1185">Reference proteome</keyword>
<name>A0ABS8V1U0_DATST</name>
<protein>
    <submittedName>
        <fullName evidence="1">Uncharacterized protein</fullName>
    </submittedName>
</protein>
<proteinExistence type="predicted"/>
<gene>
    <name evidence="1" type="ORF">HAX54_025075</name>
</gene>
<dbReference type="EMBL" id="JACEIK010003040">
    <property type="protein sequence ID" value="MCD9640050.1"/>
    <property type="molecule type" value="Genomic_DNA"/>
</dbReference>
<accession>A0ABS8V1U0</accession>